<feature type="transmembrane region" description="Helical" evidence="1">
    <location>
        <begin position="155"/>
        <end position="178"/>
    </location>
</feature>
<evidence type="ECO:0000313" key="2">
    <source>
        <dbReference type="EMBL" id="MBM9466119.1"/>
    </source>
</evidence>
<feature type="transmembrane region" description="Helical" evidence="1">
    <location>
        <begin position="12"/>
        <end position="33"/>
    </location>
</feature>
<keyword evidence="1" id="KW-1133">Transmembrane helix</keyword>
<dbReference type="EMBL" id="JAERWK010000003">
    <property type="protein sequence ID" value="MBM9466119.1"/>
    <property type="molecule type" value="Genomic_DNA"/>
</dbReference>
<feature type="transmembrane region" description="Helical" evidence="1">
    <location>
        <begin position="39"/>
        <end position="61"/>
    </location>
</feature>
<feature type="transmembrane region" description="Helical" evidence="1">
    <location>
        <begin position="130"/>
        <end position="149"/>
    </location>
</feature>
<name>A0A939C0K1_9ACTN</name>
<keyword evidence="1" id="KW-0472">Membrane</keyword>
<reference evidence="2" key="1">
    <citation type="submission" date="2021-01" db="EMBL/GenBank/DDBJ databases">
        <title>YIM 132084 draft genome.</title>
        <authorList>
            <person name="An D."/>
        </authorList>
    </citation>
    <scope>NUCLEOTIDE SEQUENCE</scope>
    <source>
        <strain evidence="2">YIM 132084</strain>
    </source>
</reference>
<gene>
    <name evidence="2" type="ORF">JL106_02345</name>
</gene>
<keyword evidence="1" id="KW-0812">Transmembrane</keyword>
<evidence type="ECO:0000256" key="1">
    <source>
        <dbReference type="SAM" id="Phobius"/>
    </source>
</evidence>
<proteinExistence type="predicted"/>
<feature type="transmembrane region" description="Helical" evidence="1">
    <location>
        <begin position="81"/>
        <end position="101"/>
    </location>
</feature>
<feature type="transmembrane region" description="Helical" evidence="1">
    <location>
        <begin position="107"/>
        <end position="123"/>
    </location>
</feature>
<evidence type="ECO:0000313" key="3">
    <source>
        <dbReference type="Proteomes" id="UP000663792"/>
    </source>
</evidence>
<dbReference type="Proteomes" id="UP000663792">
    <property type="component" value="Unassembled WGS sequence"/>
</dbReference>
<dbReference type="RefSeq" id="WP_205259074.1">
    <property type="nucleotide sequence ID" value="NZ_JAERWK010000003.1"/>
</dbReference>
<accession>A0A939C0K1</accession>
<protein>
    <submittedName>
        <fullName evidence="2">Uncharacterized protein</fullName>
    </submittedName>
</protein>
<organism evidence="2 3">
    <name type="scientific">Nakamurella leprariae</name>
    <dbReference type="NCBI Taxonomy" id="2803911"/>
    <lineage>
        <taxon>Bacteria</taxon>
        <taxon>Bacillati</taxon>
        <taxon>Actinomycetota</taxon>
        <taxon>Actinomycetes</taxon>
        <taxon>Nakamurellales</taxon>
        <taxon>Nakamurellaceae</taxon>
        <taxon>Nakamurella</taxon>
    </lineage>
</organism>
<sequence length="185" mass="18939">MTSSSPVRTDRRTLASAAAVEGFFAVLWCSWGSPDPPRWLGTATLVGALLGLVIGVGGLLAGRRLRGSASTMTRPVTRRGYLRVVAIEFALLIVIGVMLGLTVGGEWAAVWICAVVGVHFFPLARVLPGLMLTVLGAAITAVALIALVLGLATDVAATAVIGPGTGLALLVAAAWSLAQAVRRTA</sequence>
<comment type="caution">
    <text evidence="2">The sequence shown here is derived from an EMBL/GenBank/DDBJ whole genome shotgun (WGS) entry which is preliminary data.</text>
</comment>
<dbReference type="AlphaFoldDB" id="A0A939C0K1"/>
<keyword evidence="3" id="KW-1185">Reference proteome</keyword>